<gene>
    <name evidence="1" type="ORF">KC675_02830</name>
</gene>
<dbReference type="InterPro" id="IPR036388">
    <property type="entry name" value="WH-like_DNA-bd_sf"/>
</dbReference>
<dbReference type="Proteomes" id="UP000745577">
    <property type="component" value="Unassembled WGS sequence"/>
</dbReference>
<evidence type="ECO:0000313" key="1">
    <source>
        <dbReference type="EMBL" id="MCA9380092.1"/>
    </source>
</evidence>
<protein>
    <recommendedName>
        <fullName evidence="3">Transcriptional regulator</fullName>
    </recommendedName>
</protein>
<organism evidence="1 2">
    <name type="scientific">Candidatus Dojkabacteria bacterium</name>
    <dbReference type="NCBI Taxonomy" id="2099670"/>
    <lineage>
        <taxon>Bacteria</taxon>
        <taxon>Candidatus Dojkabacteria</taxon>
    </lineage>
</organism>
<evidence type="ECO:0000313" key="2">
    <source>
        <dbReference type="Proteomes" id="UP000745577"/>
    </source>
</evidence>
<reference evidence="1" key="1">
    <citation type="submission" date="2020-04" db="EMBL/GenBank/DDBJ databases">
        <authorList>
            <person name="Zhang T."/>
        </authorList>
    </citation>
    <scope>NUCLEOTIDE SEQUENCE</scope>
    <source>
        <strain evidence="1">HKST-UBA15</strain>
    </source>
</reference>
<dbReference type="SUPFAM" id="SSF46785">
    <property type="entry name" value="Winged helix' DNA-binding domain"/>
    <property type="match status" value="1"/>
</dbReference>
<evidence type="ECO:0008006" key="3">
    <source>
        <dbReference type="Google" id="ProtNLM"/>
    </source>
</evidence>
<dbReference type="EMBL" id="JAGQLL010000028">
    <property type="protein sequence ID" value="MCA9380092.1"/>
    <property type="molecule type" value="Genomic_DNA"/>
</dbReference>
<proteinExistence type="predicted"/>
<accession>A0A955I7N5</accession>
<sequence length="197" mass="22805">MGRASSTLEALLVSKVRIKVLKFFLLQPDVKLHLRGIVREIDEEINAVRRELTRLEEVGIVVSEEEGSKKFFQQNKESVYYYELLSMMHKAFGLGGKLIRANKALGEVKFALLTEDYLKQTHTSSQKIDLVVIGTVDLPKLTELVEQAEQKLEREIFYTVMTEREFFLKKKRRDPFVLNILTQRIVLLIGAYEELIS</sequence>
<dbReference type="Gene3D" id="1.10.10.10">
    <property type="entry name" value="Winged helix-like DNA-binding domain superfamily/Winged helix DNA-binding domain"/>
    <property type="match status" value="1"/>
</dbReference>
<name>A0A955I7N5_9BACT</name>
<dbReference type="AlphaFoldDB" id="A0A955I7N5"/>
<reference evidence="1" key="2">
    <citation type="journal article" date="2021" name="Microbiome">
        <title>Successional dynamics and alternative stable states in a saline activated sludge microbial community over 9 years.</title>
        <authorList>
            <person name="Wang Y."/>
            <person name="Ye J."/>
            <person name="Ju F."/>
            <person name="Liu L."/>
            <person name="Boyd J.A."/>
            <person name="Deng Y."/>
            <person name="Parks D.H."/>
            <person name="Jiang X."/>
            <person name="Yin X."/>
            <person name="Woodcroft B.J."/>
            <person name="Tyson G.W."/>
            <person name="Hugenholtz P."/>
            <person name="Polz M.F."/>
            <person name="Zhang T."/>
        </authorList>
    </citation>
    <scope>NUCLEOTIDE SEQUENCE</scope>
    <source>
        <strain evidence="1">HKST-UBA15</strain>
    </source>
</reference>
<dbReference type="InterPro" id="IPR036390">
    <property type="entry name" value="WH_DNA-bd_sf"/>
</dbReference>
<comment type="caution">
    <text evidence="1">The sequence shown here is derived from an EMBL/GenBank/DDBJ whole genome shotgun (WGS) entry which is preliminary data.</text>
</comment>